<evidence type="ECO:0000259" key="5">
    <source>
        <dbReference type="Pfam" id="PF03330"/>
    </source>
</evidence>
<dbReference type="PANTHER" id="PTHR34183">
    <property type="entry name" value="ENDOLYTIC PEPTIDOGLYCAN TRANSGLYCOSYLASE RLPA"/>
    <property type="match status" value="1"/>
</dbReference>
<comment type="similarity">
    <text evidence="3 4">Belongs to the RlpA family.</text>
</comment>
<sequence length="146" mass="15884" precursor="true">MVKRRRWLSPFLLTLSILPTTQTHAVVTEGTASYYADRFNGRKTASGARFNTNALTAAHKTLSFGTKVMVTNKANGRSVEVTINDRGPYAHGRMIDLSKGAAREIGMLGSGTARVELQVVSAANEDRFSRSGIPTDAAQTMMMDLF</sequence>
<dbReference type="GO" id="GO:0008932">
    <property type="term" value="F:lytic endotransglycosylase activity"/>
    <property type="evidence" value="ECO:0007669"/>
    <property type="project" value="UniProtKB-UniRule"/>
</dbReference>
<proteinExistence type="inferred from homology"/>
<comment type="function">
    <text evidence="3">Lytic transglycosylase with a strong preference for naked glycan strands that lack stem peptides.</text>
</comment>
<keyword evidence="1 3" id="KW-0456">Lyase</keyword>
<feature type="signal peptide" evidence="3">
    <location>
        <begin position="1"/>
        <end position="25"/>
    </location>
</feature>
<dbReference type="InterPro" id="IPR012997">
    <property type="entry name" value="RplA"/>
</dbReference>
<dbReference type="Gene3D" id="2.40.40.10">
    <property type="entry name" value="RlpA-like domain"/>
    <property type="match status" value="1"/>
</dbReference>
<name>I3YA10_THIV6</name>
<evidence type="ECO:0000313" key="6">
    <source>
        <dbReference type="EMBL" id="AFL73828.1"/>
    </source>
</evidence>
<feature type="chain" id="PRO_5009991873" description="Endolytic peptidoglycan transglycosylase RlpA" evidence="3">
    <location>
        <begin position="26"/>
        <end position="146"/>
    </location>
</feature>
<organism evidence="6 7">
    <name type="scientific">Thiocystis violascens (strain ATCC 17096 / DSM 198 / 6111)</name>
    <name type="common">Chromatium violascens</name>
    <dbReference type="NCBI Taxonomy" id="765911"/>
    <lineage>
        <taxon>Bacteria</taxon>
        <taxon>Pseudomonadati</taxon>
        <taxon>Pseudomonadota</taxon>
        <taxon>Gammaproteobacteria</taxon>
        <taxon>Chromatiales</taxon>
        <taxon>Chromatiaceae</taxon>
        <taxon>Thiocystis</taxon>
    </lineage>
</organism>
<dbReference type="GO" id="GO:0000270">
    <property type="term" value="P:peptidoglycan metabolic process"/>
    <property type="evidence" value="ECO:0007669"/>
    <property type="project" value="UniProtKB-UniRule"/>
</dbReference>
<dbReference type="SUPFAM" id="SSF50685">
    <property type="entry name" value="Barwin-like endoglucanases"/>
    <property type="match status" value="1"/>
</dbReference>
<dbReference type="EMBL" id="CP003154">
    <property type="protein sequence ID" value="AFL73828.1"/>
    <property type="molecule type" value="Genomic_DNA"/>
</dbReference>
<dbReference type="eggNOG" id="COG0797">
    <property type="taxonomic scope" value="Bacteria"/>
</dbReference>
<dbReference type="InterPro" id="IPR009009">
    <property type="entry name" value="RlpA-like_DPBB"/>
</dbReference>
<evidence type="ECO:0000256" key="2">
    <source>
        <dbReference type="ARBA" id="ARBA00023316"/>
    </source>
</evidence>
<keyword evidence="7" id="KW-1185">Reference proteome</keyword>
<dbReference type="InterPro" id="IPR036908">
    <property type="entry name" value="RlpA-like_sf"/>
</dbReference>
<gene>
    <name evidence="3" type="primary">rlpA</name>
    <name evidence="6" type="ordered locus">Thivi_1858</name>
</gene>
<dbReference type="GO" id="GO:0071555">
    <property type="term" value="P:cell wall organization"/>
    <property type="evidence" value="ECO:0007669"/>
    <property type="project" value="UniProtKB-KW"/>
</dbReference>
<dbReference type="PANTHER" id="PTHR34183:SF8">
    <property type="entry name" value="ENDOLYTIC PEPTIDOGLYCAN TRANSGLYCOSYLASE RLPA-RELATED"/>
    <property type="match status" value="1"/>
</dbReference>
<dbReference type="HOGENOM" id="CLU_042923_7_2_6"/>
<dbReference type="RefSeq" id="WP_014778288.1">
    <property type="nucleotide sequence ID" value="NC_018012.1"/>
</dbReference>
<dbReference type="InterPro" id="IPR034718">
    <property type="entry name" value="RlpA"/>
</dbReference>
<evidence type="ECO:0000256" key="4">
    <source>
        <dbReference type="RuleBase" id="RU003495"/>
    </source>
</evidence>
<dbReference type="Pfam" id="PF03330">
    <property type="entry name" value="DPBB_1"/>
    <property type="match status" value="1"/>
</dbReference>
<feature type="domain" description="RlpA-like protein double-psi beta-barrel" evidence="5">
    <location>
        <begin position="28"/>
        <end position="116"/>
    </location>
</feature>
<dbReference type="CDD" id="cd22268">
    <property type="entry name" value="DPBB_RlpA-like"/>
    <property type="match status" value="1"/>
</dbReference>
<dbReference type="Proteomes" id="UP000006062">
    <property type="component" value="Chromosome"/>
</dbReference>
<evidence type="ECO:0000256" key="3">
    <source>
        <dbReference type="HAMAP-Rule" id="MF_02071"/>
    </source>
</evidence>
<dbReference type="NCBIfam" id="TIGR00413">
    <property type="entry name" value="rlpA"/>
    <property type="match status" value="1"/>
</dbReference>
<dbReference type="HAMAP" id="MF_02071">
    <property type="entry name" value="RlpA"/>
    <property type="match status" value="1"/>
</dbReference>
<dbReference type="OrthoDB" id="9779128at2"/>
<protein>
    <recommendedName>
        <fullName evidence="3">Endolytic peptidoglycan transglycosylase RlpA</fullName>
        <ecNumber evidence="3">4.2.2.-</ecNumber>
    </recommendedName>
</protein>
<dbReference type="AlphaFoldDB" id="I3YA10"/>
<dbReference type="EC" id="4.2.2.-" evidence="3"/>
<accession>I3YA10</accession>
<evidence type="ECO:0000256" key="1">
    <source>
        <dbReference type="ARBA" id="ARBA00023239"/>
    </source>
</evidence>
<reference evidence="6 7" key="1">
    <citation type="submission" date="2012-06" db="EMBL/GenBank/DDBJ databases">
        <title>Complete sequence of Thiocystis violascens DSM 198.</title>
        <authorList>
            <consortium name="US DOE Joint Genome Institute"/>
            <person name="Lucas S."/>
            <person name="Han J."/>
            <person name="Lapidus A."/>
            <person name="Cheng J.-F."/>
            <person name="Goodwin L."/>
            <person name="Pitluck S."/>
            <person name="Peters L."/>
            <person name="Ovchinnikova G."/>
            <person name="Teshima H."/>
            <person name="Detter J.C."/>
            <person name="Han C."/>
            <person name="Tapia R."/>
            <person name="Land M."/>
            <person name="Hauser L."/>
            <person name="Kyrpides N."/>
            <person name="Ivanova N."/>
            <person name="Pagani I."/>
            <person name="Vogl K."/>
            <person name="Liu Z."/>
            <person name="Frigaard N.-U."/>
            <person name="Bryant D."/>
            <person name="Woyke T."/>
        </authorList>
    </citation>
    <scope>NUCLEOTIDE SEQUENCE [LARGE SCALE GENOMIC DNA]</scope>
    <source>
        <strain evidence="7">ATCC 17096 / DSM 198 / 6111</strain>
    </source>
</reference>
<evidence type="ECO:0000313" key="7">
    <source>
        <dbReference type="Proteomes" id="UP000006062"/>
    </source>
</evidence>
<dbReference type="STRING" id="765911.Thivi_1858"/>
<keyword evidence="3" id="KW-0732">Signal</keyword>
<keyword evidence="2 3" id="KW-0961">Cell wall biogenesis/degradation</keyword>
<keyword evidence="6" id="KW-0449">Lipoprotein</keyword>
<dbReference type="KEGG" id="tvi:Thivi_1858"/>